<feature type="binding site" evidence="7">
    <location>
        <position position="116"/>
    </location>
    <ligand>
        <name>ATP</name>
        <dbReference type="ChEBI" id="CHEBI:30616"/>
    </ligand>
</feature>
<keyword evidence="7" id="KW-0963">Cytoplasm</keyword>
<dbReference type="GO" id="GO:0009073">
    <property type="term" value="P:aromatic amino acid family biosynthetic process"/>
    <property type="evidence" value="ECO:0007669"/>
    <property type="project" value="UniProtKB-KW"/>
</dbReference>
<protein>
    <recommendedName>
        <fullName evidence="7">Shikimate kinase</fullName>
        <shortName evidence="7">SK</shortName>
        <ecNumber evidence="7">2.7.1.71</ecNumber>
    </recommendedName>
</protein>
<comment type="subcellular location">
    <subcellularLocation>
        <location evidence="7">Cytoplasm</location>
    </subcellularLocation>
</comment>
<gene>
    <name evidence="7" type="primary">aroK</name>
    <name evidence="8" type="ORF">CHT91_04910</name>
</gene>
<keyword evidence="1 7" id="KW-0028">Amino-acid biosynthesis</keyword>
<dbReference type="SUPFAM" id="SSF52540">
    <property type="entry name" value="P-loop containing nucleoside triphosphate hydrolases"/>
    <property type="match status" value="1"/>
</dbReference>
<dbReference type="AlphaFoldDB" id="A0A3E2DHM4"/>
<reference evidence="8 9" key="1">
    <citation type="submission" date="2017-07" db="EMBL/GenBank/DDBJ databases">
        <authorList>
            <person name="Sun Z.S."/>
            <person name="Albrecht U."/>
            <person name="Echele G."/>
            <person name="Lee C.C."/>
        </authorList>
    </citation>
    <scope>NUCLEOTIDE SEQUENCE [LARGE SCALE GENOMIC DNA]</scope>
    <source>
        <strain evidence="8 9">P16-029</strain>
    </source>
</reference>
<feature type="binding site" evidence="7">
    <location>
        <begin position="11"/>
        <end position="16"/>
    </location>
    <ligand>
        <name>ATP</name>
        <dbReference type="ChEBI" id="CHEBI:30616"/>
    </ligand>
</feature>
<evidence type="ECO:0000256" key="1">
    <source>
        <dbReference type="ARBA" id="ARBA00022605"/>
    </source>
</evidence>
<dbReference type="GO" id="GO:0008652">
    <property type="term" value="P:amino acid biosynthetic process"/>
    <property type="evidence" value="ECO:0007669"/>
    <property type="project" value="UniProtKB-KW"/>
</dbReference>
<keyword evidence="4 7" id="KW-0418">Kinase</keyword>
<comment type="function">
    <text evidence="7">Catalyzes the specific phosphorylation of the 3-hydroxyl group of shikimic acid using ATP as a cosubstrate.</text>
</comment>
<dbReference type="GO" id="GO:0009423">
    <property type="term" value="P:chorismate biosynthetic process"/>
    <property type="evidence" value="ECO:0007669"/>
    <property type="project" value="UniProtKB-UniRule"/>
</dbReference>
<keyword evidence="7" id="KW-0460">Magnesium</keyword>
<evidence type="ECO:0000256" key="6">
    <source>
        <dbReference type="ARBA" id="ARBA00023141"/>
    </source>
</evidence>
<dbReference type="Proteomes" id="UP000259211">
    <property type="component" value="Unassembled WGS sequence"/>
</dbReference>
<feature type="binding site" evidence="7">
    <location>
        <position position="134"/>
    </location>
    <ligand>
        <name>substrate</name>
    </ligand>
</feature>
<dbReference type="InterPro" id="IPR031322">
    <property type="entry name" value="Shikimate/glucono_kinase"/>
</dbReference>
<feature type="binding site" evidence="7">
    <location>
        <position position="78"/>
    </location>
    <ligand>
        <name>substrate</name>
    </ligand>
</feature>
<keyword evidence="2 7" id="KW-0808">Transferase</keyword>
<evidence type="ECO:0000256" key="3">
    <source>
        <dbReference type="ARBA" id="ARBA00022741"/>
    </source>
</evidence>
<dbReference type="GO" id="GO:0004765">
    <property type="term" value="F:shikimate kinase activity"/>
    <property type="evidence" value="ECO:0007669"/>
    <property type="project" value="UniProtKB-UniRule"/>
</dbReference>
<dbReference type="UniPathway" id="UPA00053">
    <property type="reaction ID" value="UER00088"/>
</dbReference>
<name>A0A3E2DHM4_9ACTN</name>
<dbReference type="GO" id="GO:0005524">
    <property type="term" value="F:ATP binding"/>
    <property type="evidence" value="ECO:0007669"/>
    <property type="project" value="UniProtKB-UniRule"/>
</dbReference>
<dbReference type="InterPro" id="IPR027417">
    <property type="entry name" value="P-loop_NTPase"/>
</dbReference>
<comment type="cofactor">
    <cofactor evidence="7">
        <name>Mg(2+)</name>
        <dbReference type="ChEBI" id="CHEBI:18420"/>
    </cofactor>
    <text evidence="7">Binds 1 Mg(2+) ion per subunit.</text>
</comment>
<evidence type="ECO:0000256" key="7">
    <source>
        <dbReference type="HAMAP-Rule" id="MF_00109"/>
    </source>
</evidence>
<feature type="binding site" evidence="7">
    <location>
        <position position="57"/>
    </location>
    <ligand>
        <name>substrate</name>
    </ligand>
</feature>
<dbReference type="GO" id="GO:0000287">
    <property type="term" value="F:magnesium ion binding"/>
    <property type="evidence" value="ECO:0007669"/>
    <property type="project" value="UniProtKB-UniRule"/>
</dbReference>
<dbReference type="EC" id="2.7.1.71" evidence="7"/>
<feature type="binding site" evidence="7">
    <location>
        <position position="33"/>
    </location>
    <ligand>
        <name>substrate</name>
    </ligand>
</feature>
<accession>A0A3E2DHM4</accession>
<keyword evidence="7" id="KW-0479">Metal-binding</keyword>
<keyword evidence="6 7" id="KW-0057">Aromatic amino acid biosynthesis</keyword>
<dbReference type="CDD" id="cd00464">
    <property type="entry name" value="SK"/>
    <property type="match status" value="1"/>
</dbReference>
<comment type="caution">
    <text evidence="8">The sequence shown here is derived from an EMBL/GenBank/DDBJ whole genome shotgun (WGS) entry which is preliminary data.</text>
</comment>
<comment type="similarity">
    <text evidence="7">Belongs to the shikimate kinase family.</text>
</comment>
<keyword evidence="3 7" id="KW-0547">Nucleotide-binding</keyword>
<sequence>MSVIVLIGAPGSGKSTVGPLLAERLEEEFVDVDALIEQVEGRDIPEIFLVEGEPYFRQVERRETLAAIERGGVVSLGGGAPVDIEVGKALDQVCVVWLDVSARTAADRVGLKDTGRPLLGGQVHSQLVRLMTDRRAVYERPATIRVATDKLTPDQVVEAIMSELADLEGKS</sequence>
<comment type="subunit">
    <text evidence="7">Monomer.</text>
</comment>
<dbReference type="PANTHER" id="PTHR21087:SF16">
    <property type="entry name" value="SHIKIMATE KINASE 1, CHLOROPLASTIC"/>
    <property type="match status" value="1"/>
</dbReference>
<dbReference type="PRINTS" id="PR01100">
    <property type="entry name" value="SHIKIMTKNASE"/>
</dbReference>
<evidence type="ECO:0000313" key="8">
    <source>
        <dbReference type="EMBL" id="RFT44818.1"/>
    </source>
</evidence>
<dbReference type="HAMAP" id="MF_00109">
    <property type="entry name" value="Shikimate_kinase"/>
    <property type="match status" value="1"/>
</dbReference>
<organism evidence="8 9">
    <name type="scientific">Cutibacterium avidum</name>
    <dbReference type="NCBI Taxonomy" id="33010"/>
    <lineage>
        <taxon>Bacteria</taxon>
        <taxon>Bacillati</taxon>
        <taxon>Actinomycetota</taxon>
        <taxon>Actinomycetes</taxon>
        <taxon>Propionibacteriales</taxon>
        <taxon>Propionibacteriaceae</taxon>
        <taxon>Cutibacterium</taxon>
    </lineage>
</organism>
<dbReference type="InterPro" id="IPR000623">
    <property type="entry name" value="Shikimate_kinase/TSH1"/>
</dbReference>
<dbReference type="RefSeq" id="WP_117189073.1">
    <property type="nucleotide sequence ID" value="NZ_JASORL010000025.1"/>
</dbReference>
<dbReference type="GO" id="GO:0005829">
    <property type="term" value="C:cytosol"/>
    <property type="evidence" value="ECO:0007669"/>
    <property type="project" value="TreeGrafter"/>
</dbReference>
<comment type="catalytic activity">
    <reaction evidence="7">
        <text>shikimate + ATP = 3-phosphoshikimate + ADP + H(+)</text>
        <dbReference type="Rhea" id="RHEA:13121"/>
        <dbReference type="ChEBI" id="CHEBI:15378"/>
        <dbReference type="ChEBI" id="CHEBI:30616"/>
        <dbReference type="ChEBI" id="CHEBI:36208"/>
        <dbReference type="ChEBI" id="CHEBI:145989"/>
        <dbReference type="ChEBI" id="CHEBI:456216"/>
        <dbReference type="EC" id="2.7.1.71"/>
    </reaction>
</comment>
<proteinExistence type="inferred from homology"/>
<dbReference type="Gene3D" id="3.40.50.300">
    <property type="entry name" value="P-loop containing nucleotide triphosphate hydrolases"/>
    <property type="match status" value="1"/>
</dbReference>
<evidence type="ECO:0000256" key="5">
    <source>
        <dbReference type="ARBA" id="ARBA00022840"/>
    </source>
</evidence>
<evidence type="ECO:0000313" key="9">
    <source>
        <dbReference type="Proteomes" id="UP000259211"/>
    </source>
</evidence>
<evidence type="ECO:0000256" key="2">
    <source>
        <dbReference type="ARBA" id="ARBA00022679"/>
    </source>
</evidence>
<feature type="binding site" evidence="7">
    <location>
        <position position="15"/>
    </location>
    <ligand>
        <name>Mg(2+)</name>
        <dbReference type="ChEBI" id="CHEBI:18420"/>
    </ligand>
</feature>
<comment type="pathway">
    <text evidence="7">Metabolic intermediate biosynthesis; chorismate biosynthesis; chorismate from D-erythrose 4-phosphate and phosphoenolpyruvate: step 5/7.</text>
</comment>
<comment type="caution">
    <text evidence="7">Lacks conserved residue(s) required for the propagation of feature annotation.</text>
</comment>
<keyword evidence="5 7" id="KW-0067">ATP-binding</keyword>
<dbReference type="PANTHER" id="PTHR21087">
    <property type="entry name" value="SHIKIMATE KINASE"/>
    <property type="match status" value="1"/>
</dbReference>
<dbReference type="EMBL" id="NOWI01000004">
    <property type="protein sequence ID" value="RFT44818.1"/>
    <property type="molecule type" value="Genomic_DNA"/>
</dbReference>
<dbReference type="Pfam" id="PF01202">
    <property type="entry name" value="SKI"/>
    <property type="match status" value="1"/>
</dbReference>
<evidence type="ECO:0000256" key="4">
    <source>
        <dbReference type="ARBA" id="ARBA00022777"/>
    </source>
</evidence>